<dbReference type="OrthoDB" id="489146at2"/>
<keyword evidence="3" id="KW-1185">Reference proteome</keyword>
<reference evidence="2 3" key="1">
    <citation type="submission" date="2017-06" db="EMBL/GenBank/DDBJ databases">
        <title>Genome sequencing of cyanobaciteial culture collection at National Institute for Environmental Studies (NIES).</title>
        <authorList>
            <person name="Hirose Y."/>
            <person name="Shimura Y."/>
            <person name="Fujisawa T."/>
            <person name="Nakamura Y."/>
            <person name="Kawachi M."/>
        </authorList>
    </citation>
    <scope>NUCLEOTIDE SEQUENCE [LARGE SCALE GENOMIC DNA]</scope>
    <source>
        <strain evidence="2 3">NIES-21</strain>
    </source>
</reference>
<feature type="region of interest" description="Disordered" evidence="1">
    <location>
        <begin position="58"/>
        <end position="108"/>
    </location>
</feature>
<accession>A0A1Z4GPQ7</accession>
<proteinExistence type="predicted"/>
<organism evidence="2 3">
    <name type="scientific">Anabaenopsis circularis NIES-21</name>
    <dbReference type="NCBI Taxonomy" id="1085406"/>
    <lineage>
        <taxon>Bacteria</taxon>
        <taxon>Bacillati</taxon>
        <taxon>Cyanobacteriota</taxon>
        <taxon>Cyanophyceae</taxon>
        <taxon>Nostocales</taxon>
        <taxon>Nodulariaceae</taxon>
        <taxon>Anabaenopsis</taxon>
    </lineage>
</organism>
<dbReference type="AlphaFoldDB" id="A0A1Z4GPQ7"/>
<evidence type="ECO:0000313" key="2">
    <source>
        <dbReference type="EMBL" id="BAY19306.1"/>
    </source>
</evidence>
<sequence>MLNIQSVLDQLIRKIAVFILAGLVIMMSLPNNSVLADGYYSDKNHSIETVPPYYTAKDRRIARTEPSKPYYTTKERQKSQAAKNYDDSLKTGKRENQVHLRDLETRNR</sequence>
<name>A0A1Z4GPQ7_9CYAN</name>
<evidence type="ECO:0000313" key="3">
    <source>
        <dbReference type="Proteomes" id="UP000218287"/>
    </source>
</evidence>
<evidence type="ECO:0000256" key="1">
    <source>
        <dbReference type="SAM" id="MobiDB-lite"/>
    </source>
</evidence>
<dbReference type="Proteomes" id="UP000218287">
    <property type="component" value="Chromosome"/>
</dbReference>
<feature type="compositionally biased region" description="Basic and acidic residues" evidence="1">
    <location>
        <begin position="73"/>
        <end position="108"/>
    </location>
</feature>
<gene>
    <name evidence="2" type="ORF">NIES21_51660</name>
</gene>
<protein>
    <submittedName>
        <fullName evidence="2">Uncharacterized protein</fullName>
    </submittedName>
</protein>
<dbReference type="EMBL" id="AP018174">
    <property type="protein sequence ID" value="BAY19306.1"/>
    <property type="molecule type" value="Genomic_DNA"/>
</dbReference>